<dbReference type="InParanoid" id="A0A1Y1U723"/>
<accession>A0A1Y1U723</accession>
<dbReference type="AlphaFoldDB" id="A0A1Y1U723"/>
<dbReference type="FunFam" id="3.30.420.40:FF:000242">
    <property type="entry name" value="53 kDa brg1-associated factor b"/>
    <property type="match status" value="1"/>
</dbReference>
<comment type="caution">
    <text evidence="3">The sequence shown here is derived from an EMBL/GenBank/DDBJ whole genome shotgun (WGS) entry which is preliminary data.</text>
</comment>
<evidence type="ECO:0000256" key="1">
    <source>
        <dbReference type="RuleBase" id="RU000487"/>
    </source>
</evidence>
<sequence length="463" mass="51093">MVYNGDEVSAIVVDFGSHTTRAGYAGEDCPRVVCPSFYGYTEESDASTSSGAANGNGEDVPMDGSVVNGSKGKRRYYVGESGVPVWRKGMEVDNFMLDGIVHELEPAAQLLHHLLTDRLSVDPTEHPLMFTEPAWNTPASRENLTRMAFEQEGVPALYFGSSGVLSAFAAGKPTALVLDVGYANTSVVPVVDGYALRAGTKRQPLGSALLLSQLQHHFKSPTSSRNFPLTLTPRQLLAKRDPTPESGMQVNPVLRTDRVSNTTPSWRHWAEGSVVEGWKESCAEVINYKGFDFQTARELPQTLYEFPDGYQQQFGEERYRFTEMLFDPKNYFDQSIEPPAGLRVVQSGDHAHSLKDLVPLSQLVHDSIMACDVDVRAALLQNIVVVGNTSLIKGLTERLDLELAALMPSQKIKIHSPTIPFEKKFSSWVGGSVLASLGTFHQLWVTKDEYEEHGMAIVHQRCK</sequence>
<feature type="region of interest" description="Disordered" evidence="2">
    <location>
        <begin position="45"/>
        <end position="67"/>
    </location>
</feature>
<gene>
    <name evidence="3" type="ORF">BD324DRAFT_638825</name>
</gene>
<dbReference type="InterPro" id="IPR004001">
    <property type="entry name" value="Actin_CS"/>
</dbReference>
<dbReference type="GeneID" id="33558969"/>
<keyword evidence="4" id="KW-1185">Reference proteome</keyword>
<protein>
    <submittedName>
        <fullName evidence="3">Actin family</fullName>
    </submittedName>
</protein>
<evidence type="ECO:0000313" key="3">
    <source>
        <dbReference type="EMBL" id="ORX33839.1"/>
    </source>
</evidence>
<comment type="similarity">
    <text evidence="1">Belongs to the actin family.</text>
</comment>
<dbReference type="SMART" id="SM00268">
    <property type="entry name" value="ACTIN"/>
    <property type="match status" value="1"/>
</dbReference>
<dbReference type="EMBL" id="NBSH01000017">
    <property type="protein sequence ID" value="ORX33839.1"/>
    <property type="molecule type" value="Genomic_DNA"/>
</dbReference>
<dbReference type="STRING" id="4999.A0A1Y1U723"/>
<dbReference type="SUPFAM" id="SSF53067">
    <property type="entry name" value="Actin-like ATPase domain"/>
    <property type="match status" value="2"/>
</dbReference>
<dbReference type="Gene3D" id="3.90.640.10">
    <property type="entry name" value="Actin, Chain A, domain 4"/>
    <property type="match status" value="2"/>
</dbReference>
<dbReference type="PANTHER" id="PTHR11937">
    <property type="entry name" value="ACTIN"/>
    <property type="match status" value="1"/>
</dbReference>
<dbReference type="Pfam" id="PF00022">
    <property type="entry name" value="Actin"/>
    <property type="match status" value="1"/>
</dbReference>
<evidence type="ECO:0000313" key="4">
    <source>
        <dbReference type="Proteomes" id="UP000193218"/>
    </source>
</evidence>
<dbReference type="InterPro" id="IPR004000">
    <property type="entry name" value="Actin"/>
</dbReference>
<organism evidence="3 4">
    <name type="scientific">Kockovaella imperatae</name>
    <dbReference type="NCBI Taxonomy" id="4999"/>
    <lineage>
        <taxon>Eukaryota</taxon>
        <taxon>Fungi</taxon>
        <taxon>Dikarya</taxon>
        <taxon>Basidiomycota</taxon>
        <taxon>Agaricomycotina</taxon>
        <taxon>Tremellomycetes</taxon>
        <taxon>Tremellales</taxon>
        <taxon>Cuniculitremaceae</taxon>
        <taxon>Kockovaella</taxon>
    </lineage>
</organism>
<dbReference type="RefSeq" id="XP_021868138.1">
    <property type="nucleotide sequence ID" value="XM_022017160.1"/>
</dbReference>
<dbReference type="Gene3D" id="3.30.420.40">
    <property type="match status" value="4"/>
</dbReference>
<dbReference type="OrthoDB" id="5132116at2759"/>
<dbReference type="Proteomes" id="UP000193218">
    <property type="component" value="Unassembled WGS sequence"/>
</dbReference>
<proteinExistence type="inferred from homology"/>
<dbReference type="CDD" id="cd13395">
    <property type="entry name" value="ASKHA_NBD_Arp4_ACTL6-like"/>
    <property type="match status" value="1"/>
</dbReference>
<dbReference type="FunCoup" id="A0A1Y1U723">
    <property type="interactions" value="170"/>
</dbReference>
<name>A0A1Y1U723_9TREE</name>
<reference evidence="3 4" key="1">
    <citation type="submission" date="2017-03" db="EMBL/GenBank/DDBJ databases">
        <title>Widespread Adenine N6-methylation of Active Genes in Fungi.</title>
        <authorList>
            <consortium name="DOE Joint Genome Institute"/>
            <person name="Mondo S.J."/>
            <person name="Dannebaum R.O."/>
            <person name="Kuo R.C."/>
            <person name="Louie K.B."/>
            <person name="Bewick A.J."/>
            <person name="Labutti K."/>
            <person name="Haridas S."/>
            <person name="Kuo A."/>
            <person name="Salamov A."/>
            <person name="Ahrendt S.R."/>
            <person name="Lau R."/>
            <person name="Bowen B.P."/>
            <person name="Lipzen A."/>
            <person name="Sullivan W."/>
            <person name="Andreopoulos W.B."/>
            <person name="Clum A."/>
            <person name="Lindquist E."/>
            <person name="Daum C."/>
            <person name="Northen T.R."/>
            <person name="Ramamoorthy G."/>
            <person name="Schmitz R.J."/>
            <person name="Gryganskyi A."/>
            <person name="Culley D."/>
            <person name="Magnuson J."/>
            <person name="James T.Y."/>
            <person name="O'Malley M.A."/>
            <person name="Stajich J.E."/>
            <person name="Spatafora J.W."/>
            <person name="Visel A."/>
            <person name="Grigoriev I.V."/>
        </authorList>
    </citation>
    <scope>NUCLEOTIDE SEQUENCE [LARGE SCALE GENOMIC DNA]</scope>
    <source>
        <strain evidence="3 4">NRRL Y-17943</strain>
    </source>
</reference>
<dbReference type="PROSITE" id="PS00432">
    <property type="entry name" value="ACTINS_2"/>
    <property type="match status" value="1"/>
</dbReference>
<dbReference type="InterPro" id="IPR043129">
    <property type="entry name" value="ATPase_NBD"/>
</dbReference>
<evidence type="ECO:0000256" key="2">
    <source>
        <dbReference type="SAM" id="MobiDB-lite"/>
    </source>
</evidence>